<dbReference type="PANTHER" id="PTHR43304:SF1">
    <property type="entry name" value="PAC DOMAIN-CONTAINING PROTEIN"/>
    <property type="match status" value="1"/>
</dbReference>
<evidence type="ECO:0000256" key="5">
    <source>
        <dbReference type="ARBA" id="ARBA00022777"/>
    </source>
</evidence>
<dbReference type="HOGENOM" id="CLU_268299_0_0_7"/>
<dbReference type="InterPro" id="IPR003594">
    <property type="entry name" value="HATPase_dom"/>
</dbReference>
<keyword evidence="13" id="KW-1185">Reference proteome</keyword>
<dbReference type="GO" id="GO:0000155">
    <property type="term" value="F:phosphorelay sensor kinase activity"/>
    <property type="evidence" value="ECO:0007669"/>
    <property type="project" value="InterPro"/>
</dbReference>
<evidence type="ECO:0000259" key="9">
    <source>
        <dbReference type="PROSITE" id="PS50110"/>
    </source>
</evidence>
<feature type="region of interest" description="Disordered" evidence="7">
    <location>
        <begin position="1"/>
        <end position="35"/>
    </location>
</feature>
<dbReference type="KEGG" id="dbr:Deba_1323"/>
<dbReference type="InterPro" id="IPR005467">
    <property type="entry name" value="His_kinase_dom"/>
</dbReference>
<evidence type="ECO:0000259" key="11">
    <source>
        <dbReference type="PROSITE" id="PS50113"/>
    </source>
</evidence>
<evidence type="ECO:0000256" key="1">
    <source>
        <dbReference type="ARBA" id="ARBA00000085"/>
    </source>
</evidence>
<dbReference type="SMART" id="SM00091">
    <property type="entry name" value="PAS"/>
    <property type="match status" value="4"/>
</dbReference>
<dbReference type="SUPFAM" id="SSF47384">
    <property type="entry name" value="Homodimeric domain of signal transducing histidine kinase"/>
    <property type="match status" value="1"/>
</dbReference>
<feature type="domain" description="Histidine kinase" evidence="8">
    <location>
        <begin position="860"/>
        <end position="1083"/>
    </location>
</feature>
<dbReference type="InterPro" id="IPR035965">
    <property type="entry name" value="PAS-like_dom_sf"/>
</dbReference>
<organism evidence="12 13">
    <name type="scientific">Desulfarculus baarsii (strain ATCC 33931 / DSM 2075 / LMG 7858 / VKM B-1802 / 2st14)</name>
    <dbReference type="NCBI Taxonomy" id="644282"/>
    <lineage>
        <taxon>Bacteria</taxon>
        <taxon>Pseudomonadati</taxon>
        <taxon>Thermodesulfobacteriota</taxon>
        <taxon>Desulfarculia</taxon>
        <taxon>Desulfarculales</taxon>
        <taxon>Desulfarculaceae</taxon>
        <taxon>Desulfarculus</taxon>
    </lineage>
</organism>
<evidence type="ECO:0000313" key="12">
    <source>
        <dbReference type="EMBL" id="ADK84691.1"/>
    </source>
</evidence>
<dbReference type="SUPFAM" id="SSF52172">
    <property type="entry name" value="CheY-like"/>
    <property type="match status" value="1"/>
</dbReference>
<dbReference type="SMART" id="SM00388">
    <property type="entry name" value="HisKA"/>
    <property type="match status" value="1"/>
</dbReference>
<dbReference type="OrthoDB" id="9806821at2"/>
<protein>
    <recommendedName>
        <fullName evidence="2">histidine kinase</fullName>
        <ecNumber evidence="2">2.7.13.3</ecNumber>
    </recommendedName>
</protein>
<dbReference type="InterPro" id="IPR003661">
    <property type="entry name" value="HisK_dim/P_dom"/>
</dbReference>
<dbReference type="PROSITE" id="PS50112">
    <property type="entry name" value="PAS"/>
    <property type="match status" value="4"/>
</dbReference>
<dbReference type="InterPro" id="IPR001610">
    <property type="entry name" value="PAC"/>
</dbReference>
<keyword evidence="3 6" id="KW-0597">Phosphoprotein</keyword>
<feature type="domain" description="PAS" evidence="10">
    <location>
        <begin position="480"/>
        <end position="528"/>
    </location>
</feature>
<dbReference type="SMART" id="SM00086">
    <property type="entry name" value="PAC"/>
    <property type="match status" value="4"/>
</dbReference>
<proteinExistence type="predicted"/>
<dbReference type="eggNOG" id="COG2203">
    <property type="taxonomic scope" value="Bacteria"/>
</dbReference>
<dbReference type="Gene3D" id="3.30.450.20">
    <property type="entry name" value="PAS domain"/>
    <property type="match status" value="5"/>
</dbReference>
<evidence type="ECO:0000313" key="13">
    <source>
        <dbReference type="Proteomes" id="UP000009047"/>
    </source>
</evidence>
<dbReference type="EC" id="2.7.13.3" evidence="2"/>
<dbReference type="NCBIfam" id="TIGR00229">
    <property type="entry name" value="sensory_box"/>
    <property type="match status" value="5"/>
</dbReference>
<dbReference type="InterPro" id="IPR004358">
    <property type="entry name" value="Sig_transdc_His_kin-like_C"/>
</dbReference>
<dbReference type="InterPro" id="IPR001789">
    <property type="entry name" value="Sig_transdc_resp-reg_receiver"/>
</dbReference>
<feature type="domain" description="PAS" evidence="10">
    <location>
        <begin position="716"/>
        <end position="765"/>
    </location>
</feature>
<sequence>MGEDKQDLTAVATRPGDPGGQGRQPRAGLDGGRPRAAVTTTAQRLLAIFEKARDAILICDDDGRYLAANHAAGLLTGHTPEELTRLCLWDLTPPAMAEQGRAVWREFLARGELDGEYARLRRDGGEVQVEFRAVANIWPGAHMSMLRDVGRRKEQERLRQRDEDRLESLLRISQYRAAGDQELLDYALEEAIGLTDSKFGYIYHYSEEHQEFVLNTWSRGVMAQCAVAQPQTVYDLHKTGVWGEAVRQRRPMVINDFGAPHPLKRGYPPGHVALRKFCTVPVIVDERIVAVAGVANKAADYDDADVRQLTLLMDSVWKMLERRRAEQRLEESERRFRTLVDSAPEAIFIQTDGRFAYVNQAAVRLYGAGAADDLLGAAVIERFHPDDRQKVRERIRDLNQAKLSVPLIEERILRLDGAVVDVEVSAVPFCYQGRDGALVFARDVSERKRAERAMRESEEMMRSIFRAAPIGIGVVSRRVLLDVNERFCEMTGYAKEEIIGQNAVMLYPTREEFDYVGAEKYRQIAERGTGTVETRFKRKDGRAIHVLMSSTPLNPSDLAAGVTFTALDITERKRDEQALRQSRDLLQSTIDSLSSHMAILDEHGAIIAVNAAWRKFGQSNGFGAQNHGVGENYLEICREARGNWSSEAPLVAQAIGDILAGRREFYYLEYPCHGPGEERWFALRMTSFASGGLLRVVMSHENITQRRHAENALRQSEEKFRLVYSASPDAININRVDDGLYLDINEGFTRLTGYTRDDVLGRSSLELNIWHDPADRQRLVAGLREKGYYDNLEAKFRRKDQSVGAALMSARLIEIGGQSCIISITRDISDMKRVADEKARLEAQLRQAQKMEAIGTLAGGIAHDFNNILGAIIGYTELAQELTREGASNADELAQVLRSADRARKLVQQILTFSRKVESDRRPLSLNKIVRQSVGMLEHTLPKMIRIETDLAADLRPVCADGNQIEQIILNIAGNAADAMPDGGRLLIETQNAILGEEYCRLHLDARPGQYAMLQISDTGRGMDQRTREQIFDPFFTTKEVGKGTGLGLAIVYGIVKDHGGHVSCYSEPDLGSTFKIFLPAQQGPDDQPPAGQELSVALLRGNETILLVDDEPDLRRLGVHVLASAGYNVLAAGSGEEALELFKASAGRIDLLVMDLGMPGMGGHRALKEILAIDPRAKVIIASGYAANGQVKASLQSGAAGYVAKPFRRVDLLLTARNVLDAK</sequence>
<dbReference type="Gene3D" id="3.30.565.10">
    <property type="entry name" value="Histidine kinase-like ATPase, C-terminal domain"/>
    <property type="match status" value="1"/>
</dbReference>
<feature type="domain" description="PAC" evidence="11">
    <location>
        <begin position="406"/>
        <end position="456"/>
    </location>
</feature>
<dbReference type="InterPro" id="IPR036890">
    <property type="entry name" value="HATPase_C_sf"/>
</dbReference>
<dbReference type="CDD" id="cd00082">
    <property type="entry name" value="HisKA"/>
    <property type="match status" value="1"/>
</dbReference>
<keyword evidence="4" id="KW-0808">Transferase</keyword>
<dbReference type="eggNOG" id="COG4191">
    <property type="taxonomic scope" value="Bacteria"/>
</dbReference>
<dbReference type="InterPro" id="IPR011006">
    <property type="entry name" value="CheY-like_superfamily"/>
</dbReference>
<dbReference type="InterPro" id="IPR052162">
    <property type="entry name" value="Sensor_kinase/Photoreceptor"/>
</dbReference>
<dbReference type="SUPFAM" id="SSF55781">
    <property type="entry name" value="GAF domain-like"/>
    <property type="match status" value="1"/>
</dbReference>
<reference evidence="12 13" key="1">
    <citation type="journal article" date="2010" name="Stand. Genomic Sci.">
        <title>Complete genome sequence of Desulfarculus baarsii type strain (2st14).</title>
        <authorList>
            <person name="Sun H."/>
            <person name="Spring S."/>
            <person name="Lapidus A."/>
            <person name="Davenport K."/>
            <person name="Del Rio T.G."/>
            <person name="Tice H."/>
            <person name="Nolan M."/>
            <person name="Copeland A."/>
            <person name="Cheng J.F."/>
            <person name="Lucas S."/>
            <person name="Tapia R."/>
            <person name="Goodwin L."/>
            <person name="Pitluck S."/>
            <person name="Ivanova N."/>
            <person name="Pagani I."/>
            <person name="Mavromatis K."/>
            <person name="Ovchinnikova G."/>
            <person name="Pati A."/>
            <person name="Chen A."/>
            <person name="Palaniappan K."/>
            <person name="Hauser L."/>
            <person name="Chang Y.J."/>
            <person name="Jeffries C.D."/>
            <person name="Detter J.C."/>
            <person name="Han C."/>
            <person name="Rohde M."/>
            <person name="Brambilla E."/>
            <person name="Goker M."/>
            <person name="Woyke T."/>
            <person name="Bristow J."/>
            <person name="Eisen J.A."/>
            <person name="Markowitz V."/>
            <person name="Hugenholtz P."/>
            <person name="Kyrpides N.C."/>
            <person name="Klenk H.P."/>
            <person name="Land M."/>
        </authorList>
    </citation>
    <scope>NUCLEOTIDE SEQUENCE [LARGE SCALE GENOMIC DNA]</scope>
    <source>
        <strain evidence="13">ATCC 33931 / DSM 2075 / LMG 7858 / VKM B-1802 / 2st14</strain>
    </source>
</reference>
<dbReference type="InterPro" id="IPR003018">
    <property type="entry name" value="GAF"/>
</dbReference>
<evidence type="ECO:0000256" key="7">
    <source>
        <dbReference type="SAM" id="MobiDB-lite"/>
    </source>
</evidence>
<dbReference type="eggNOG" id="COG0745">
    <property type="taxonomic scope" value="Bacteria"/>
</dbReference>
<dbReference type="AlphaFoldDB" id="E1QGJ8"/>
<dbReference type="Pfam" id="PF08448">
    <property type="entry name" value="PAS_4"/>
    <property type="match status" value="1"/>
</dbReference>
<dbReference type="InterPro" id="IPR000700">
    <property type="entry name" value="PAS-assoc_C"/>
</dbReference>
<dbReference type="SMART" id="SM00448">
    <property type="entry name" value="REC"/>
    <property type="match status" value="1"/>
</dbReference>
<dbReference type="STRING" id="644282.Deba_1323"/>
<dbReference type="SMART" id="SM00065">
    <property type="entry name" value="GAF"/>
    <property type="match status" value="1"/>
</dbReference>
<dbReference type="Pfam" id="PF00072">
    <property type="entry name" value="Response_reg"/>
    <property type="match status" value="1"/>
</dbReference>
<dbReference type="InterPro" id="IPR000014">
    <property type="entry name" value="PAS"/>
</dbReference>
<dbReference type="PROSITE" id="PS50109">
    <property type="entry name" value="HIS_KIN"/>
    <property type="match status" value="1"/>
</dbReference>
<keyword evidence="5 12" id="KW-0418">Kinase</keyword>
<dbReference type="Gene3D" id="3.40.50.2300">
    <property type="match status" value="1"/>
</dbReference>
<evidence type="ECO:0000256" key="3">
    <source>
        <dbReference type="ARBA" id="ARBA00022553"/>
    </source>
</evidence>
<dbReference type="Pfam" id="PF02518">
    <property type="entry name" value="HATPase_c"/>
    <property type="match status" value="1"/>
</dbReference>
<dbReference type="PANTHER" id="PTHR43304">
    <property type="entry name" value="PHYTOCHROME-LIKE PROTEIN CPH1"/>
    <property type="match status" value="1"/>
</dbReference>
<comment type="catalytic activity">
    <reaction evidence="1">
        <text>ATP + protein L-histidine = ADP + protein N-phospho-L-histidine.</text>
        <dbReference type="EC" id="2.7.13.3"/>
    </reaction>
</comment>
<dbReference type="Gene3D" id="1.10.287.130">
    <property type="match status" value="1"/>
</dbReference>
<feature type="domain" description="PAC" evidence="11">
    <location>
        <begin position="530"/>
        <end position="581"/>
    </location>
</feature>
<dbReference type="InterPro" id="IPR029016">
    <property type="entry name" value="GAF-like_dom_sf"/>
</dbReference>
<feature type="modified residue" description="4-aspartylphosphate" evidence="6">
    <location>
        <position position="1156"/>
    </location>
</feature>
<dbReference type="RefSeq" id="WP_013258144.1">
    <property type="nucleotide sequence ID" value="NC_014365.1"/>
</dbReference>
<dbReference type="SUPFAM" id="SSF55785">
    <property type="entry name" value="PYP-like sensor domain (PAS domain)"/>
    <property type="match status" value="5"/>
</dbReference>
<dbReference type="Pfam" id="PF13185">
    <property type="entry name" value="GAF_2"/>
    <property type="match status" value="1"/>
</dbReference>
<feature type="domain" description="Response regulatory" evidence="9">
    <location>
        <begin position="1105"/>
        <end position="1221"/>
    </location>
</feature>
<dbReference type="PROSITE" id="PS50110">
    <property type="entry name" value="RESPONSE_REGULATORY"/>
    <property type="match status" value="1"/>
</dbReference>
<evidence type="ECO:0000259" key="10">
    <source>
        <dbReference type="PROSITE" id="PS50112"/>
    </source>
</evidence>
<name>E1QGJ8_DESB2</name>
<dbReference type="PRINTS" id="PR00344">
    <property type="entry name" value="BCTRLSENSOR"/>
</dbReference>
<dbReference type="CDD" id="cd00130">
    <property type="entry name" value="PAS"/>
    <property type="match status" value="4"/>
</dbReference>
<dbReference type="Proteomes" id="UP000009047">
    <property type="component" value="Chromosome"/>
</dbReference>
<dbReference type="Pfam" id="PF00512">
    <property type="entry name" value="HisKA"/>
    <property type="match status" value="1"/>
</dbReference>
<dbReference type="PROSITE" id="PS50113">
    <property type="entry name" value="PAC"/>
    <property type="match status" value="2"/>
</dbReference>
<feature type="domain" description="PAS" evidence="10">
    <location>
        <begin position="332"/>
        <end position="402"/>
    </location>
</feature>
<evidence type="ECO:0000256" key="4">
    <source>
        <dbReference type="ARBA" id="ARBA00022679"/>
    </source>
</evidence>
<dbReference type="Gene3D" id="3.30.450.40">
    <property type="match status" value="1"/>
</dbReference>
<dbReference type="Pfam" id="PF00989">
    <property type="entry name" value="PAS"/>
    <property type="match status" value="1"/>
</dbReference>
<evidence type="ECO:0000256" key="6">
    <source>
        <dbReference type="PROSITE-ProRule" id="PRU00169"/>
    </source>
</evidence>
<dbReference type="InterPro" id="IPR036097">
    <property type="entry name" value="HisK_dim/P_sf"/>
</dbReference>
<dbReference type="Pfam" id="PF13426">
    <property type="entry name" value="PAS_9"/>
    <property type="match status" value="2"/>
</dbReference>
<gene>
    <name evidence="12" type="ordered locus">Deba_1323</name>
</gene>
<dbReference type="SUPFAM" id="SSF55874">
    <property type="entry name" value="ATPase domain of HSP90 chaperone/DNA topoisomerase II/histidine kinase"/>
    <property type="match status" value="1"/>
</dbReference>
<dbReference type="eggNOG" id="COG2202">
    <property type="taxonomic scope" value="Bacteria"/>
</dbReference>
<dbReference type="InterPro" id="IPR013767">
    <property type="entry name" value="PAS_fold"/>
</dbReference>
<accession>E1QGJ8</accession>
<dbReference type="EMBL" id="CP002085">
    <property type="protein sequence ID" value="ADK84691.1"/>
    <property type="molecule type" value="Genomic_DNA"/>
</dbReference>
<dbReference type="GO" id="GO:0006355">
    <property type="term" value="P:regulation of DNA-templated transcription"/>
    <property type="evidence" value="ECO:0007669"/>
    <property type="project" value="InterPro"/>
</dbReference>
<dbReference type="InterPro" id="IPR013656">
    <property type="entry name" value="PAS_4"/>
</dbReference>
<evidence type="ECO:0000259" key="8">
    <source>
        <dbReference type="PROSITE" id="PS50109"/>
    </source>
</evidence>
<evidence type="ECO:0000256" key="2">
    <source>
        <dbReference type="ARBA" id="ARBA00012438"/>
    </source>
</evidence>
<feature type="domain" description="PAS" evidence="10">
    <location>
        <begin position="41"/>
        <end position="83"/>
    </location>
</feature>
<dbReference type="SMART" id="SM00387">
    <property type="entry name" value="HATPase_c"/>
    <property type="match status" value="1"/>
</dbReference>